<keyword evidence="1" id="KW-0732">Signal</keyword>
<gene>
    <name evidence="2" type="ORF">BDV96DRAFT_644463</name>
</gene>
<dbReference type="AlphaFoldDB" id="A0A6A5ZE72"/>
<dbReference type="OrthoDB" id="4585232at2759"/>
<reference evidence="2" key="1">
    <citation type="journal article" date="2020" name="Stud. Mycol.">
        <title>101 Dothideomycetes genomes: a test case for predicting lifestyles and emergence of pathogens.</title>
        <authorList>
            <person name="Haridas S."/>
            <person name="Albert R."/>
            <person name="Binder M."/>
            <person name="Bloem J."/>
            <person name="Labutti K."/>
            <person name="Salamov A."/>
            <person name="Andreopoulos B."/>
            <person name="Baker S."/>
            <person name="Barry K."/>
            <person name="Bills G."/>
            <person name="Bluhm B."/>
            <person name="Cannon C."/>
            <person name="Castanera R."/>
            <person name="Culley D."/>
            <person name="Daum C."/>
            <person name="Ezra D."/>
            <person name="Gonzalez J."/>
            <person name="Henrissat B."/>
            <person name="Kuo A."/>
            <person name="Liang C."/>
            <person name="Lipzen A."/>
            <person name="Lutzoni F."/>
            <person name="Magnuson J."/>
            <person name="Mondo S."/>
            <person name="Nolan M."/>
            <person name="Ohm R."/>
            <person name="Pangilinan J."/>
            <person name="Park H.-J."/>
            <person name="Ramirez L."/>
            <person name="Alfaro M."/>
            <person name="Sun H."/>
            <person name="Tritt A."/>
            <person name="Yoshinaga Y."/>
            <person name="Zwiers L.-H."/>
            <person name="Turgeon B."/>
            <person name="Goodwin S."/>
            <person name="Spatafora J."/>
            <person name="Crous P."/>
            <person name="Grigoriev I."/>
        </authorList>
    </citation>
    <scope>NUCLEOTIDE SEQUENCE</scope>
    <source>
        <strain evidence="2">CBS 627.86</strain>
    </source>
</reference>
<sequence>MRATLVLFTLTSLTYGLTYYADDSCWNFLDFDLALEEAIKIAGLTYARLASTTDNNDDKDFDNVFSIIFNGYEYKDKNKYAEAKADVRRPFRLIMNMKEASNLKQSDIRFFCDNDRVYDPTDPKSRKGRRWEKLSSTLYVDEKNMMSNPVLPQCNLPGIDGTTYVRHWQTRLPGHNKDDENDDRVTITICDQTFQKPPPKIPPDQTYYFPQAITNDFPSRDWTGYRIDNFHHLITGVIIHELMHAVTKGGIKDAPPDLTTGWEKIEKMPRETANKNAESYAVLARFAMLAQWGWTLPRLRTQPKDTEAEKQCHLKQVEEGIRVGLLAKNGNLFRRQLARTRELRRRDKTLSNRVRAFLGEDKFEPYLKTAKVA</sequence>
<organism evidence="2 3">
    <name type="scientific">Lophiotrema nucula</name>
    <dbReference type="NCBI Taxonomy" id="690887"/>
    <lineage>
        <taxon>Eukaryota</taxon>
        <taxon>Fungi</taxon>
        <taxon>Dikarya</taxon>
        <taxon>Ascomycota</taxon>
        <taxon>Pezizomycotina</taxon>
        <taxon>Dothideomycetes</taxon>
        <taxon>Pleosporomycetidae</taxon>
        <taxon>Pleosporales</taxon>
        <taxon>Lophiotremataceae</taxon>
        <taxon>Lophiotrema</taxon>
    </lineage>
</organism>
<protein>
    <recommendedName>
        <fullName evidence="4">Lysine-specific metallo-endopeptidase domain-containing protein</fullName>
    </recommendedName>
</protein>
<feature type="chain" id="PRO_5025375696" description="Lysine-specific metallo-endopeptidase domain-containing protein" evidence="1">
    <location>
        <begin position="17"/>
        <end position="373"/>
    </location>
</feature>
<dbReference type="Proteomes" id="UP000799770">
    <property type="component" value="Unassembled WGS sequence"/>
</dbReference>
<name>A0A6A5ZE72_9PLEO</name>
<dbReference type="EMBL" id="ML977319">
    <property type="protein sequence ID" value="KAF2117027.1"/>
    <property type="molecule type" value="Genomic_DNA"/>
</dbReference>
<dbReference type="InterPro" id="IPR024079">
    <property type="entry name" value="MetalloPept_cat_dom_sf"/>
</dbReference>
<evidence type="ECO:0000256" key="1">
    <source>
        <dbReference type="SAM" id="SignalP"/>
    </source>
</evidence>
<proteinExistence type="predicted"/>
<evidence type="ECO:0000313" key="2">
    <source>
        <dbReference type="EMBL" id="KAF2117027.1"/>
    </source>
</evidence>
<feature type="signal peptide" evidence="1">
    <location>
        <begin position="1"/>
        <end position="16"/>
    </location>
</feature>
<evidence type="ECO:0008006" key="4">
    <source>
        <dbReference type="Google" id="ProtNLM"/>
    </source>
</evidence>
<evidence type="ECO:0000313" key="3">
    <source>
        <dbReference type="Proteomes" id="UP000799770"/>
    </source>
</evidence>
<dbReference type="GO" id="GO:0008237">
    <property type="term" value="F:metallopeptidase activity"/>
    <property type="evidence" value="ECO:0007669"/>
    <property type="project" value="InterPro"/>
</dbReference>
<keyword evidence="3" id="KW-1185">Reference proteome</keyword>
<accession>A0A6A5ZE72</accession>
<dbReference type="Gene3D" id="3.40.390.10">
    <property type="entry name" value="Collagenase (Catalytic Domain)"/>
    <property type="match status" value="1"/>
</dbReference>